<dbReference type="Proteomes" id="UP001201844">
    <property type="component" value="Unassembled WGS sequence"/>
</dbReference>
<evidence type="ECO:0000313" key="4">
    <source>
        <dbReference type="Proteomes" id="UP001201844"/>
    </source>
</evidence>
<accession>A0ABT0CLH9</accession>
<evidence type="ECO:0000259" key="2">
    <source>
        <dbReference type="Pfam" id="PF03432"/>
    </source>
</evidence>
<gene>
    <name evidence="3" type="ORF">MKI86_10075</name>
</gene>
<proteinExistence type="predicted"/>
<feature type="region of interest" description="Disordered" evidence="1">
    <location>
        <begin position="277"/>
        <end position="307"/>
    </location>
</feature>
<organism evidence="3 4">
    <name type="scientific">Shinella sedimenti</name>
    <dbReference type="NCBI Taxonomy" id="2919913"/>
    <lineage>
        <taxon>Bacteria</taxon>
        <taxon>Pseudomonadati</taxon>
        <taxon>Pseudomonadota</taxon>
        <taxon>Alphaproteobacteria</taxon>
        <taxon>Hyphomicrobiales</taxon>
        <taxon>Rhizobiaceae</taxon>
        <taxon>Shinella</taxon>
    </lineage>
</organism>
<reference evidence="3 4" key="1">
    <citation type="submission" date="2022-02" db="EMBL/GenBank/DDBJ databases">
        <title>Shinella B3.7 sp. nov., isolated from Sediment (Zhairuo Island).</title>
        <authorList>
            <person name="Chen G."/>
        </authorList>
    </citation>
    <scope>NUCLEOTIDE SEQUENCE [LARGE SCALE GENOMIC DNA]</scope>
    <source>
        <strain evidence="3 4">B3.7</strain>
    </source>
</reference>
<evidence type="ECO:0000313" key="3">
    <source>
        <dbReference type="EMBL" id="MCJ8149481.1"/>
    </source>
</evidence>
<dbReference type="Pfam" id="PF03432">
    <property type="entry name" value="Relaxase"/>
    <property type="match status" value="1"/>
</dbReference>
<feature type="domain" description="MobA/VirD2-like nuclease" evidence="2">
    <location>
        <begin position="55"/>
        <end position="143"/>
    </location>
</feature>
<dbReference type="EMBL" id="JAKVIN010000003">
    <property type="protein sequence ID" value="MCJ8149481.1"/>
    <property type="molecule type" value="Genomic_DNA"/>
</dbReference>
<sequence length="508" mass="56300">MSMIIKGIRLRSSSGISRTIRHLENGDENDAVDFIAGTPADIRDMHRDASSIGSRYAVRHWIIAPHESTTRQQAMKMVGAIAQEFTFDPARAVVVEHRKRRSMDDATDVHWHVLVGEVDPTTGRILATSFDRIRHELIARMAEFAFGHAFVPGKHTDSVIKGLRKRGLDCVADRIEEFNAPIQAVPAEAFTHARHQQAKRHGLDLPALKQAIKRSVLSAHCQEDIIAALAAVGLEAKAGDKPGTWIVVDAENGVLLGALHRLAGLQKSAINDLMLTNAPRESRKKQDAVDAVSPSENLPLADQQPTASVREAVGSKMRISERLTDLENTALKELELLIPNFQPTAAMQTAREVARVAADDLSQAVMRRTELDIQLAKIPRVRWWSYLTGAAERQRKKTAELELSLEDIGAEIRRKEMAATISRRKEIQEEKAAKESHAATVFDIAQRQKNARSLLAVLEHAKIILEKRPEASTEGLNFILAAANARLRRSNAIADQLHDLDAGRKNTR</sequence>
<dbReference type="RefSeq" id="WP_241600562.1">
    <property type="nucleotide sequence ID" value="NZ_JAKVIN010000003.1"/>
</dbReference>
<keyword evidence="4" id="KW-1185">Reference proteome</keyword>
<evidence type="ECO:0000256" key="1">
    <source>
        <dbReference type="SAM" id="MobiDB-lite"/>
    </source>
</evidence>
<dbReference type="InterPro" id="IPR005094">
    <property type="entry name" value="Endonuclease_MobA/VirD2"/>
</dbReference>
<comment type="caution">
    <text evidence="3">The sequence shown here is derived from an EMBL/GenBank/DDBJ whole genome shotgun (WGS) entry which is preliminary data.</text>
</comment>
<name>A0ABT0CLH9_9HYPH</name>
<protein>
    <recommendedName>
        <fullName evidence="2">MobA/VirD2-like nuclease domain-containing protein</fullName>
    </recommendedName>
</protein>